<proteinExistence type="predicted"/>
<gene>
    <name evidence="1" type="ORF">P43SY_003246</name>
</gene>
<keyword evidence="2" id="KW-1185">Reference proteome</keyword>
<protein>
    <submittedName>
        <fullName evidence="1">Uncharacterized protein</fullName>
    </submittedName>
</protein>
<organism evidence="1 2">
    <name type="scientific">Pythium insidiosum</name>
    <name type="common">Pythiosis disease agent</name>
    <dbReference type="NCBI Taxonomy" id="114742"/>
    <lineage>
        <taxon>Eukaryota</taxon>
        <taxon>Sar</taxon>
        <taxon>Stramenopiles</taxon>
        <taxon>Oomycota</taxon>
        <taxon>Peronosporomycetes</taxon>
        <taxon>Pythiales</taxon>
        <taxon>Pythiaceae</taxon>
        <taxon>Pythium</taxon>
    </lineage>
</organism>
<name>A0AAD5LSS1_PYTIN</name>
<reference evidence="1" key="1">
    <citation type="submission" date="2021-12" db="EMBL/GenBank/DDBJ databases">
        <title>Prjna785345.</title>
        <authorList>
            <person name="Rujirawat T."/>
            <person name="Krajaejun T."/>
        </authorList>
    </citation>
    <scope>NUCLEOTIDE SEQUENCE</scope>
    <source>
        <strain evidence="1">Pi057C3</strain>
    </source>
</reference>
<dbReference type="AlphaFoldDB" id="A0AAD5LSS1"/>
<comment type="caution">
    <text evidence="1">The sequence shown here is derived from an EMBL/GenBank/DDBJ whole genome shotgun (WGS) entry which is preliminary data.</text>
</comment>
<evidence type="ECO:0000313" key="2">
    <source>
        <dbReference type="Proteomes" id="UP001209570"/>
    </source>
</evidence>
<evidence type="ECO:0000313" key="1">
    <source>
        <dbReference type="EMBL" id="KAJ0391629.1"/>
    </source>
</evidence>
<dbReference type="EMBL" id="JAKCXM010000925">
    <property type="protein sequence ID" value="KAJ0391629.1"/>
    <property type="molecule type" value="Genomic_DNA"/>
</dbReference>
<sequence length="120" mass="13739">MRHRAALRHQRNAAWVQEIVDRVSLDVSAAPLSDDDEEKQSRAQLQRQLLESSARLQAIKDSVSSLQQSIDHDHQTQEELRASLHMMRTPEDVAACRQRVQQEISRHSAAPARDVKTIRL</sequence>
<dbReference type="Proteomes" id="UP001209570">
    <property type="component" value="Unassembled WGS sequence"/>
</dbReference>
<accession>A0AAD5LSS1</accession>